<reference evidence="1" key="1">
    <citation type="submission" date="2020-05" db="EMBL/GenBank/DDBJ databases">
        <authorList>
            <person name="Chiriac C."/>
            <person name="Salcher M."/>
            <person name="Ghai R."/>
            <person name="Kavagutti S V."/>
        </authorList>
    </citation>
    <scope>NUCLEOTIDE SEQUENCE</scope>
</reference>
<protein>
    <submittedName>
        <fullName evidence="1">Unannotated protein</fullName>
    </submittedName>
</protein>
<name>A0A6J7PIS7_9ZZZZ</name>
<sequence length="52" mass="5459">MCEEIAARSLAGKTRESIWAKPILSTGSAMIAKTVTAAITTGIGRRITVRAV</sequence>
<accession>A0A6J7PIS7</accession>
<dbReference type="EMBL" id="CAFBPE010000034">
    <property type="protein sequence ID" value="CAB5004931.1"/>
    <property type="molecule type" value="Genomic_DNA"/>
</dbReference>
<gene>
    <name evidence="1" type="ORF">UFOPK4065_00583</name>
</gene>
<evidence type="ECO:0000313" key="1">
    <source>
        <dbReference type="EMBL" id="CAB5004931.1"/>
    </source>
</evidence>
<proteinExistence type="predicted"/>
<organism evidence="1">
    <name type="scientific">freshwater metagenome</name>
    <dbReference type="NCBI Taxonomy" id="449393"/>
    <lineage>
        <taxon>unclassified sequences</taxon>
        <taxon>metagenomes</taxon>
        <taxon>ecological metagenomes</taxon>
    </lineage>
</organism>
<dbReference type="AlphaFoldDB" id="A0A6J7PIS7"/>